<accession>A0ABD3ALL2</accession>
<reference evidence="1 2" key="1">
    <citation type="submission" date="2024-11" db="EMBL/GenBank/DDBJ databases">
        <title>A near-complete genome assembly of Cinchona calisaya.</title>
        <authorList>
            <person name="Lian D.C."/>
            <person name="Zhao X.W."/>
            <person name="Wei L."/>
        </authorList>
    </citation>
    <scope>NUCLEOTIDE SEQUENCE [LARGE SCALE GENOMIC DNA]</scope>
    <source>
        <tissue evidence="1">Nenye</tissue>
    </source>
</reference>
<dbReference type="SUPFAM" id="SSF52047">
    <property type="entry name" value="RNI-like"/>
    <property type="match status" value="2"/>
</dbReference>
<name>A0ABD3ALL2_9GENT</name>
<sequence length="670" mass="74315">MRIRLTGYTKSVDLSSCPQIRPVLLLSLLPSSYSKEIVQRKYIKQPSINHQYINMDLLPILTFEAVEEVDISSCPMLDLEDAIKCFCKSFPSLRTLRAANYLNFRTEKLNSLLERCPLLCNIDLTVDISPLIPAKVSIVSSFPALTPLRSTEFSNISHCPRDASLTPISGPRLSHITRLTLEGRNDISDSDLHIIASKLCASLRYLNLNGCISVTDAGISFVLLKCLLLHSIFACDTYFGQKSVLALCSGMPYLEGLVEPQVEKPLLSLAYKLHTLHIGGCMGVSEASLSELLSQTLMVRSLCLRETQLVDDALYHFPGCSLEILDVSETKVSGVALAHLVLQNPVLKCLKARGCRHLSLDLKKTNGRDSSSLSYTTTELYSELGRSCQLEEIAVGWGFSLFSLETLKPAIRSLRTMVVGLGGSLGEDGLKLLPVLCPVLETLMIYFQVISDSLVKNIIQTLRQLQVLALCYCFGEISSVSFQFSMPNLRKLKLERVTAQMTNADLVILTKNCANLVDLSLLGCTLLNPESQDIISCGWPGLMAIHLEDCGEVTANGVTSLMNCRALEDLLLRHTGPGIPRNFIALTASQMPMLRKISLDICDAREGDFDIPYFSDRCFLSYVKIARCKLRRCSLDLVKLDGRRTPVHKETLLLVWDSKKLTRAVVKERL</sequence>
<comment type="caution">
    <text evidence="1">The sequence shown here is derived from an EMBL/GenBank/DDBJ whole genome shotgun (WGS) entry which is preliminary data.</text>
</comment>
<dbReference type="Proteomes" id="UP001630127">
    <property type="component" value="Unassembled WGS sequence"/>
</dbReference>
<protein>
    <submittedName>
        <fullName evidence="1">Uncharacterized protein</fullName>
    </submittedName>
</protein>
<gene>
    <name evidence="1" type="ORF">ACH5RR_005585</name>
</gene>
<dbReference type="InterPro" id="IPR006553">
    <property type="entry name" value="Leu-rich_rpt_Cys-con_subtyp"/>
</dbReference>
<keyword evidence="2" id="KW-1185">Reference proteome</keyword>
<dbReference type="SMART" id="SM00367">
    <property type="entry name" value="LRR_CC"/>
    <property type="match status" value="8"/>
</dbReference>
<dbReference type="EMBL" id="JBJUIK010000003">
    <property type="protein sequence ID" value="KAL3532064.1"/>
    <property type="molecule type" value="Genomic_DNA"/>
</dbReference>
<dbReference type="PANTHER" id="PTHR13318">
    <property type="entry name" value="PARTNER OF PAIRED, ISOFORM B-RELATED"/>
    <property type="match status" value="1"/>
</dbReference>
<dbReference type="PANTHER" id="PTHR13318:SF190">
    <property type="entry name" value="PARTNER OF PAIRED, ISOFORM B"/>
    <property type="match status" value="1"/>
</dbReference>
<dbReference type="Gene3D" id="3.80.10.10">
    <property type="entry name" value="Ribonuclease Inhibitor"/>
    <property type="match status" value="2"/>
</dbReference>
<evidence type="ECO:0000313" key="1">
    <source>
        <dbReference type="EMBL" id="KAL3532064.1"/>
    </source>
</evidence>
<evidence type="ECO:0000313" key="2">
    <source>
        <dbReference type="Proteomes" id="UP001630127"/>
    </source>
</evidence>
<dbReference type="InterPro" id="IPR032675">
    <property type="entry name" value="LRR_dom_sf"/>
</dbReference>
<organism evidence="1 2">
    <name type="scientific">Cinchona calisaya</name>
    <dbReference type="NCBI Taxonomy" id="153742"/>
    <lineage>
        <taxon>Eukaryota</taxon>
        <taxon>Viridiplantae</taxon>
        <taxon>Streptophyta</taxon>
        <taxon>Embryophyta</taxon>
        <taxon>Tracheophyta</taxon>
        <taxon>Spermatophyta</taxon>
        <taxon>Magnoliopsida</taxon>
        <taxon>eudicotyledons</taxon>
        <taxon>Gunneridae</taxon>
        <taxon>Pentapetalae</taxon>
        <taxon>asterids</taxon>
        <taxon>lamiids</taxon>
        <taxon>Gentianales</taxon>
        <taxon>Rubiaceae</taxon>
        <taxon>Cinchonoideae</taxon>
        <taxon>Cinchoneae</taxon>
        <taxon>Cinchona</taxon>
    </lineage>
</organism>
<dbReference type="AlphaFoldDB" id="A0ABD3ALL2"/>
<proteinExistence type="predicted"/>